<dbReference type="RefSeq" id="WP_064429996.1">
    <property type="nucleotide sequence ID" value="NZ_AP019774.1"/>
</dbReference>
<dbReference type="EMBL" id="AP019774">
    <property type="protein sequence ID" value="BCD70195.1"/>
    <property type="molecule type" value="Genomic_DNA"/>
</dbReference>
<evidence type="ECO:0008006" key="3">
    <source>
        <dbReference type="Google" id="ProtNLM"/>
    </source>
</evidence>
<organism evidence="1 2">
    <name type="scientific">Helicobacter suis</name>
    <dbReference type="NCBI Taxonomy" id="104628"/>
    <lineage>
        <taxon>Bacteria</taxon>
        <taxon>Pseudomonadati</taxon>
        <taxon>Campylobacterota</taxon>
        <taxon>Epsilonproteobacteria</taxon>
        <taxon>Campylobacterales</taxon>
        <taxon>Helicobacteraceae</taxon>
        <taxon>Helicobacter</taxon>
    </lineage>
</organism>
<proteinExistence type="predicted"/>
<name>A0A6J4CYB7_9HELI</name>
<reference evidence="1 2" key="1">
    <citation type="submission" date="2019-06" db="EMBL/GenBank/DDBJ databases">
        <title>Complete genome sequence of Helicobacter suis SNTW101c.</title>
        <authorList>
            <person name="Rimbara E."/>
            <person name="Suzuki M."/>
            <person name="Matsui H."/>
            <person name="Nakamura M."/>
            <person name="Mori S."/>
            <person name="Shibayama K."/>
        </authorList>
    </citation>
    <scope>NUCLEOTIDE SEQUENCE [LARGE SCALE GENOMIC DNA]</scope>
    <source>
        <strain evidence="1 2">SNTW101c</strain>
    </source>
</reference>
<accession>A0A6J4CYB7</accession>
<dbReference type="Proteomes" id="UP000317935">
    <property type="component" value="Chromosome"/>
</dbReference>
<evidence type="ECO:0000313" key="1">
    <source>
        <dbReference type="EMBL" id="BCD70195.1"/>
    </source>
</evidence>
<protein>
    <recommendedName>
        <fullName evidence="3">DUF2357 domain-containing protein</fullName>
    </recommendedName>
</protein>
<evidence type="ECO:0000313" key="2">
    <source>
        <dbReference type="Proteomes" id="UP000317935"/>
    </source>
</evidence>
<dbReference type="AlphaFoldDB" id="A0A6J4CYB7"/>
<gene>
    <name evidence="1" type="ORF">SNTW_08400</name>
</gene>
<sequence length="598" mass="69383">MLIKELYLPENIERLKILSWLRQNSGFDLSTGKFKTPDLFSFLENLLDFSYTQAIYKDDFYYLLCYVKKPLEILLTTPHTNTKRTHIKKPISLAKEFDVRCALWLAKQPGYTIKDRLKDNKILAVQRYQEVDTTENKLLKRFVKQVLRIASLRQDLKEFAPLFAKIRHWLRSQEASQIQENRHITLNNILLHHPHYSKIFKAHQQLNRPLELPKLSLKNLLNLEMLMILHFFSDVKILPCALNINNFDPADCLLDWSLPTANLHSFENIRKTALQTLKELGILDCKRTAFHPREPKKSICIDLFQDSPPALLDGKFRTLPPLTKQNLNGIWINANNARILNPGGCFTLPRALKDCKGQSLEAFKAFLQDFKERFKFASLNYLIPDHVDLLDFRPLKAAIAAHFYASRSLPKSVVSAFKYLEISQSGDTLFIKESSDFWVTPLLVETTPEGLKRFVRYPTLDIGNKTDKEALEALEESYSKYTKIFKNKILRIHPPEPKELLENMQAALTLIEAGKSFYRDHLPNLSIEFFDGKYFKNFTLVDESSELEGSLISIKESFTLEPYTDTYIFNLNIADKASPYQLRLRTQPQDQDSEVPKC</sequence>